<feature type="transmembrane region" description="Helical" evidence="2">
    <location>
        <begin position="118"/>
        <end position="137"/>
    </location>
</feature>
<proteinExistence type="predicted"/>
<evidence type="ECO:0000256" key="1">
    <source>
        <dbReference type="SAM" id="MobiDB-lite"/>
    </source>
</evidence>
<feature type="compositionally biased region" description="Polar residues" evidence="1">
    <location>
        <begin position="286"/>
        <end position="297"/>
    </location>
</feature>
<feature type="transmembrane region" description="Helical" evidence="2">
    <location>
        <begin position="173"/>
        <end position="191"/>
    </location>
</feature>
<comment type="caution">
    <text evidence="3">The sequence shown here is derived from an EMBL/GenBank/DDBJ whole genome shotgun (WGS) entry which is preliminary data.</text>
</comment>
<dbReference type="AlphaFoldDB" id="A0A9W7A3Q1"/>
<dbReference type="EMBL" id="BRXW01000518">
    <property type="protein sequence ID" value="GMH62565.1"/>
    <property type="molecule type" value="Genomic_DNA"/>
</dbReference>
<name>A0A9W7A3Q1_9STRA</name>
<keyword evidence="2" id="KW-0812">Transmembrane</keyword>
<evidence type="ECO:0000313" key="4">
    <source>
        <dbReference type="Proteomes" id="UP001165122"/>
    </source>
</evidence>
<feature type="transmembrane region" description="Helical" evidence="2">
    <location>
        <begin position="86"/>
        <end position="106"/>
    </location>
</feature>
<feature type="transmembrane region" description="Helical" evidence="2">
    <location>
        <begin position="214"/>
        <end position="235"/>
    </location>
</feature>
<gene>
    <name evidence="3" type="ORF">TrLO_g2990</name>
</gene>
<accession>A0A9W7A3Q1</accession>
<protein>
    <submittedName>
        <fullName evidence="3">Uncharacterized protein</fullName>
    </submittedName>
</protein>
<evidence type="ECO:0000256" key="2">
    <source>
        <dbReference type="SAM" id="Phobius"/>
    </source>
</evidence>
<feature type="transmembrane region" description="Helical" evidence="2">
    <location>
        <begin position="60"/>
        <end position="80"/>
    </location>
</feature>
<organism evidence="3 4">
    <name type="scientific">Triparma laevis f. longispina</name>
    <dbReference type="NCBI Taxonomy" id="1714387"/>
    <lineage>
        <taxon>Eukaryota</taxon>
        <taxon>Sar</taxon>
        <taxon>Stramenopiles</taxon>
        <taxon>Ochrophyta</taxon>
        <taxon>Bolidophyceae</taxon>
        <taxon>Parmales</taxon>
        <taxon>Triparmaceae</taxon>
        <taxon>Triparma</taxon>
    </lineage>
</organism>
<feature type="region of interest" description="Disordered" evidence="1">
    <location>
        <begin position="269"/>
        <end position="305"/>
    </location>
</feature>
<keyword evidence="2" id="KW-1133">Transmembrane helix</keyword>
<feature type="transmembrane region" description="Helical" evidence="2">
    <location>
        <begin position="143"/>
        <end position="161"/>
    </location>
</feature>
<keyword evidence="4" id="KW-1185">Reference proteome</keyword>
<sequence>MSPNNNNTNARSSSEKEKSTKRVGLACIEPFVIDTKNTLGANLFGPKGARILWRLFRPPYLYVTAIMFFVSMIVSCLAFVEVIDKHVWSWTILCAIPAWCGMYSMLNVELTKQISTNFDALLILGYSTVGGFSMAISLNDARFVVALFGWVGFINIVFFDAAPERVRASSAMVAVYFVMLFLIAVNAAIWFKKFPNLTLHHITIGETTYSSESITFICFCNCIIYYLHMIFNMALNPSKYTLLRSAMSVKVEEKSAEILTTVQKRLSVSKERTSGGRTALKPFKRSTVNETSASSTSKKFEKSTA</sequence>
<evidence type="ECO:0000313" key="3">
    <source>
        <dbReference type="EMBL" id="GMH62565.1"/>
    </source>
</evidence>
<reference evidence="4" key="1">
    <citation type="journal article" date="2023" name="Commun. Biol.">
        <title>Genome analysis of Parmales, the sister group of diatoms, reveals the evolutionary specialization of diatoms from phago-mixotrophs to photoautotrophs.</title>
        <authorList>
            <person name="Ban H."/>
            <person name="Sato S."/>
            <person name="Yoshikawa S."/>
            <person name="Yamada K."/>
            <person name="Nakamura Y."/>
            <person name="Ichinomiya M."/>
            <person name="Sato N."/>
            <person name="Blanc-Mathieu R."/>
            <person name="Endo H."/>
            <person name="Kuwata A."/>
            <person name="Ogata H."/>
        </authorList>
    </citation>
    <scope>NUCLEOTIDE SEQUENCE [LARGE SCALE GENOMIC DNA]</scope>
    <source>
        <strain evidence="4">NIES 3700</strain>
    </source>
</reference>
<keyword evidence="2" id="KW-0472">Membrane</keyword>
<dbReference type="Proteomes" id="UP001165122">
    <property type="component" value="Unassembled WGS sequence"/>
</dbReference>